<accession>U5D906</accession>
<evidence type="ECO:0000259" key="1">
    <source>
        <dbReference type="Pfam" id="PF05685"/>
    </source>
</evidence>
<sequence>MTTYFRRPKFTIPPLENGDRLSRLEFERRYQAMPDVKKAELIEGIVFLASPLRFEPHAEPHADLIGWLWMYEVATPGVRLGNNPTVRLDRDNELQPDAVLRLDARAGGQSQISEDGYIEGAPELVAEISASTASIDLGDKLRVYRRSGVKEYLVWQVFDERIDWFLLDGEDYIELNSDEEGVIRSCTFPGLWLSQQSAIVGDMSQVVLVLEKGLASPDHQALIASMEQPGG</sequence>
<gene>
    <name evidence="2" type="ORF">KR51_00023310</name>
</gene>
<dbReference type="CDD" id="cd06260">
    <property type="entry name" value="DUF820-like"/>
    <property type="match status" value="1"/>
</dbReference>
<dbReference type="EMBL" id="ASSJ01000055">
    <property type="protein sequence ID" value="ERN41073.1"/>
    <property type="molecule type" value="Genomic_DNA"/>
</dbReference>
<proteinExistence type="predicted"/>
<dbReference type="STRING" id="582515.KR51_00023310"/>
<dbReference type="SUPFAM" id="SSF52980">
    <property type="entry name" value="Restriction endonuclease-like"/>
    <property type="match status" value="1"/>
</dbReference>
<dbReference type="InterPro" id="IPR008538">
    <property type="entry name" value="Uma2"/>
</dbReference>
<dbReference type="InterPro" id="IPR012296">
    <property type="entry name" value="Nuclease_put_TT1808"/>
</dbReference>
<dbReference type="RefSeq" id="WP_022607519.1">
    <property type="nucleotide sequence ID" value="NZ_ASSJ01000055.1"/>
</dbReference>
<dbReference type="PANTHER" id="PTHR35400">
    <property type="entry name" value="SLR1083 PROTEIN"/>
    <property type="match status" value="1"/>
</dbReference>
<name>U5D906_9CHRO</name>
<dbReference type="Proteomes" id="UP000016960">
    <property type="component" value="Unassembled WGS sequence"/>
</dbReference>
<reference evidence="2 3" key="1">
    <citation type="submission" date="2013-05" db="EMBL/GenBank/DDBJ databases">
        <title>Draft genome sequence of Rubidibacter lacunae KORDI 51-2.</title>
        <authorList>
            <person name="Choi D.H."/>
            <person name="Noh J.H."/>
            <person name="Kwon K.-K."/>
            <person name="Lee J.-H."/>
            <person name="Ryu J.-Y."/>
        </authorList>
    </citation>
    <scope>NUCLEOTIDE SEQUENCE [LARGE SCALE GENOMIC DNA]</scope>
    <source>
        <strain evidence="2 3">KORDI 51-2</strain>
    </source>
</reference>
<evidence type="ECO:0000313" key="3">
    <source>
        <dbReference type="Proteomes" id="UP000016960"/>
    </source>
</evidence>
<feature type="domain" description="Putative restriction endonuclease" evidence="1">
    <location>
        <begin position="29"/>
        <end position="194"/>
    </location>
</feature>
<dbReference type="InterPro" id="IPR011335">
    <property type="entry name" value="Restrct_endonuc-II-like"/>
</dbReference>
<dbReference type="PANTHER" id="PTHR35400:SF3">
    <property type="entry name" value="SLL1072 PROTEIN"/>
    <property type="match status" value="1"/>
</dbReference>
<dbReference type="OrthoDB" id="449656at2"/>
<protein>
    <submittedName>
        <fullName evidence="2">Uncharacterized protein conserved in cyanobacteria</fullName>
    </submittedName>
</protein>
<dbReference type="Gene3D" id="3.90.1570.10">
    <property type="entry name" value="tt1808, chain A"/>
    <property type="match status" value="1"/>
</dbReference>
<dbReference type="Pfam" id="PF05685">
    <property type="entry name" value="Uma2"/>
    <property type="match status" value="1"/>
</dbReference>
<dbReference type="AlphaFoldDB" id="U5D906"/>
<evidence type="ECO:0000313" key="2">
    <source>
        <dbReference type="EMBL" id="ERN41073.1"/>
    </source>
</evidence>
<keyword evidence="3" id="KW-1185">Reference proteome</keyword>
<organism evidence="2 3">
    <name type="scientific">Rubidibacter lacunae KORDI 51-2</name>
    <dbReference type="NCBI Taxonomy" id="582515"/>
    <lineage>
        <taxon>Bacteria</taxon>
        <taxon>Bacillati</taxon>
        <taxon>Cyanobacteriota</taxon>
        <taxon>Cyanophyceae</taxon>
        <taxon>Oscillatoriophycideae</taxon>
        <taxon>Chroococcales</taxon>
        <taxon>Aphanothecaceae</taxon>
        <taxon>Rubidibacter</taxon>
    </lineage>
</organism>
<dbReference type="PATRIC" id="fig|582515.4.peg.2619"/>
<dbReference type="InParanoid" id="U5D906"/>
<dbReference type="eggNOG" id="COG4636">
    <property type="taxonomic scope" value="Bacteria"/>
</dbReference>
<comment type="caution">
    <text evidence="2">The sequence shown here is derived from an EMBL/GenBank/DDBJ whole genome shotgun (WGS) entry which is preliminary data.</text>
</comment>